<dbReference type="RefSeq" id="WP_035458612.1">
    <property type="nucleotide sequence ID" value="NZ_JACIDC010000002.1"/>
</dbReference>
<keyword evidence="2 6" id="KW-0238">DNA-binding</keyword>
<evidence type="ECO:0000256" key="2">
    <source>
        <dbReference type="ARBA" id="ARBA00023125"/>
    </source>
</evidence>
<dbReference type="Pfam" id="PF12802">
    <property type="entry name" value="MarR_2"/>
    <property type="match status" value="1"/>
</dbReference>
<evidence type="ECO:0000256" key="1">
    <source>
        <dbReference type="ARBA" id="ARBA00023015"/>
    </source>
</evidence>
<gene>
    <name evidence="6" type="ORF">GGR34_000705</name>
</gene>
<accession>A0A7W6IDV5</accession>
<dbReference type="PANTHER" id="PTHR42756:SF1">
    <property type="entry name" value="TRANSCRIPTIONAL REPRESSOR OF EMRAB OPERON"/>
    <property type="match status" value="1"/>
</dbReference>
<dbReference type="InterPro" id="IPR036390">
    <property type="entry name" value="WH_DNA-bd_sf"/>
</dbReference>
<name>A0A7W6IDV5_9HYPH</name>
<evidence type="ECO:0000313" key="7">
    <source>
        <dbReference type="Proteomes" id="UP000519439"/>
    </source>
</evidence>
<evidence type="ECO:0000256" key="4">
    <source>
        <dbReference type="SAM" id="MobiDB-lite"/>
    </source>
</evidence>
<keyword evidence="1" id="KW-0805">Transcription regulation</keyword>
<dbReference type="PANTHER" id="PTHR42756">
    <property type="entry name" value="TRANSCRIPTIONAL REGULATOR, MARR"/>
    <property type="match status" value="1"/>
</dbReference>
<comment type="caution">
    <text evidence="6">The sequence shown here is derived from an EMBL/GenBank/DDBJ whole genome shotgun (WGS) entry which is preliminary data.</text>
</comment>
<proteinExistence type="predicted"/>
<keyword evidence="3" id="KW-0804">Transcription</keyword>
<keyword evidence="7" id="KW-1185">Reference proteome</keyword>
<evidence type="ECO:0000313" key="6">
    <source>
        <dbReference type="EMBL" id="MBB4039070.1"/>
    </source>
</evidence>
<dbReference type="GO" id="GO:0003700">
    <property type="term" value="F:DNA-binding transcription factor activity"/>
    <property type="evidence" value="ECO:0007669"/>
    <property type="project" value="InterPro"/>
</dbReference>
<dbReference type="SUPFAM" id="SSF46785">
    <property type="entry name" value="Winged helix' DNA-binding domain"/>
    <property type="match status" value="1"/>
</dbReference>
<dbReference type="EMBL" id="JACIDC010000002">
    <property type="protein sequence ID" value="MBB4039070.1"/>
    <property type="molecule type" value="Genomic_DNA"/>
</dbReference>
<sequence length="179" mass="19622">MSRQKTARQAPPAQDGTDERRAQWQAELPDVDTRGMAILGRARWITLTARPPIEAVFKRHGLDSGEADVLFSLLRSGPPYRLRPTELFRALMISSGGLTDRLNRLEKAGLIRRVAAEGDGRSLPVELTEQGIRCAGDAFREDMAIEAAMLAGLTEDEQSQLASLLRKLALTIGATQPFA</sequence>
<dbReference type="Proteomes" id="UP000519439">
    <property type="component" value="Unassembled WGS sequence"/>
</dbReference>
<dbReference type="SMART" id="SM00347">
    <property type="entry name" value="HTH_MARR"/>
    <property type="match status" value="1"/>
</dbReference>
<organism evidence="6 7">
    <name type="scientific">Microvirga flocculans</name>
    <dbReference type="NCBI Taxonomy" id="217168"/>
    <lineage>
        <taxon>Bacteria</taxon>
        <taxon>Pseudomonadati</taxon>
        <taxon>Pseudomonadota</taxon>
        <taxon>Alphaproteobacteria</taxon>
        <taxon>Hyphomicrobiales</taxon>
        <taxon>Methylobacteriaceae</taxon>
        <taxon>Microvirga</taxon>
    </lineage>
</organism>
<reference evidence="6 7" key="1">
    <citation type="submission" date="2020-08" db="EMBL/GenBank/DDBJ databases">
        <title>Genomic Encyclopedia of Type Strains, Phase IV (KMG-IV): sequencing the most valuable type-strain genomes for metagenomic binning, comparative biology and taxonomic classification.</title>
        <authorList>
            <person name="Goeker M."/>
        </authorList>
    </citation>
    <scope>NUCLEOTIDE SEQUENCE [LARGE SCALE GENOMIC DNA]</scope>
    <source>
        <strain evidence="6 7">DSM 15743</strain>
    </source>
</reference>
<dbReference type="PROSITE" id="PS50995">
    <property type="entry name" value="HTH_MARR_2"/>
    <property type="match status" value="1"/>
</dbReference>
<dbReference type="InterPro" id="IPR000835">
    <property type="entry name" value="HTH_MarR-typ"/>
</dbReference>
<dbReference type="AlphaFoldDB" id="A0A7W6IDV5"/>
<feature type="domain" description="HTH marR-type" evidence="5">
    <location>
        <begin position="32"/>
        <end position="170"/>
    </location>
</feature>
<dbReference type="Gene3D" id="1.10.10.10">
    <property type="entry name" value="Winged helix-like DNA-binding domain superfamily/Winged helix DNA-binding domain"/>
    <property type="match status" value="1"/>
</dbReference>
<feature type="region of interest" description="Disordered" evidence="4">
    <location>
        <begin position="1"/>
        <end position="21"/>
    </location>
</feature>
<dbReference type="InterPro" id="IPR036388">
    <property type="entry name" value="WH-like_DNA-bd_sf"/>
</dbReference>
<protein>
    <submittedName>
        <fullName evidence="6">DNA-binding MarR family transcriptional regulator</fullName>
    </submittedName>
</protein>
<dbReference type="GO" id="GO:0003677">
    <property type="term" value="F:DNA binding"/>
    <property type="evidence" value="ECO:0007669"/>
    <property type="project" value="UniProtKB-KW"/>
</dbReference>
<evidence type="ECO:0000259" key="5">
    <source>
        <dbReference type="PROSITE" id="PS50995"/>
    </source>
</evidence>
<evidence type="ECO:0000256" key="3">
    <source>
        <dbReference type="ARBA" id="ARBA00023163"/>
    </source>
</evidence>
<dbReference type="PRINTS" id="PR00598">
    <property type="entry name" value="HTHMARR"/>
</dbReference>